<dbReference type="GO" id="GO:0003677">
    <property type="term" value="F:DNA binding"/>
    <property type="evidence" value="ECO:0007669"/>
    <property type="project" value="InterPro"/>
</dbReference>
<dbReference type="SUPFAM" id="SSF46785">
    <property type="entry name" value="Winged helix' DNA-binding domain"/>
    <property type="match status" value="1"/>
</dbReference>
<dbReference type="GO" id="GO:0003700">
    <property type="term" value="F:DNA-binding transcription factor activity"/>
    <property type="evidence" value="ECO:0007669"/>
    <property type="project" value="InterPro"/>
</dbReference>
<dbReference type="InterPro" id="IPR036390">
    <property type="entry name" value="WH_DNA-bd_sf"/>
</dbReference>
<dbReference type="Gene3D" id="1.10.10.10">
    <property type="entry name" value="Winged helix-like DNA-binding domain superfamily/Winged helix DNA-binding domain"/>
    <property type="match status" value="1"/>
</dbReference>
<dbReference type="InterPro" id="IPR000835">
    <property type="entry name" value="HTH_MarR-typ"/>
</dbReference>
<dbReference type="Pfam" id="PF12802">
    <property type="entry name" value="MarR_2"/>
    <property type="match status" value="1"/>
</dbReference>
<evidence type="ECO:0000313" key="3">
    <source>
        <dbReference type="EMBL" id="RZS63255.1"/>
    </source>
</evidence>
<dbReference type="Gene3D" id="3.30.420.40">
    <property type="match status" value="2"/>
</dbReference>
<sequence length="392" mass="40377">MPRDTSPSPGSQSSLREANRSRIVAAVKRFGGLTQVELAAATGLSTATVSTIVKELASAGVVETQTTSRSGRRALRVTIARQAGLVAGVHIGPRAMAVALGDLAHEVVVEQSLPLPADHRADTTLDRVALLIVDLLERVGVDLDGLLSVGVAMAAPVEPGTGLIAVRGPLRSWADVPVAQVLTKRLARPVHVDSDAGLGAVAEHGLGAGRDVQDILYVRLSYGTSAGVILGGRLHRGGSGAAGEIGHVQVSPAGPVCLCGNRGCLDTEVGESALLEIVRPALGEVTLRDVVRRAQQGDPGCTRVLTDAARRAGQVVAGVVTVLDPQRVVVGGELAQAGPGVVEALRESVHRHALPHRFAPVDVVAGELGPRAELLGALELARKETDVEGVAR</sequence>
<keyword evidence="3" id="KW-0808">Transferase</keyword>
<dbReference type="Pfam" id="PF00480">
    <property type="entry name" value="ROK"/>
    <property type="match status" value="1"/>
</dbReference>
<proteinExistence type="inferred from homology"/>
<dbReference type="InterPro" id="IPR000600">
    <property type="entry name" value="ROK"/>
</dbReference>
<evidence type="ECO:0000256" key="1">
    <source>
        <dbReference type="ARBA" id="ARBA00006479"/>
    </source>
</evidence>
<organism evidence="3 4">
    <name type="scientific">Xylanimonas ulmi</name>
    <dbReference type="NCBI Taxonomy" id="228973"/>
    <lineage>
        <taxon>Bacteria</taxon>
        <taxon>Bacillati</taxon>
        <taxon>Actinomycetota</taxon>
        <taxon>Actinomycetes</taxon>
        <taxon>Micrococcales</taxon>
        <taxon>Promicromonosporaceae</taxon>
        <taxon>Xylanimonas</taxon>
    </lineage>
</organism>
<dbReference type="InterPro" id="IPR012318">
    <property type="entry name" value="HTH_CRP"/>
</dbReference>
<keyword evidence="3" id="KW-0418">Kinase</keyword>
<dbReference type="AlphaFoldDB" id="A0A4Q7M5I7"/>
<comment type="caution">
    <text evidence="3">The sequence shown here is derived from an EMBL/GenBank/DDBJ whole genome shotgun (WGS) entry which is preliminary data.</text>
</comment>
<dbReference type="InterPro" id="IPR043129">
    <property type="entry name" value="ATPase_NBD"/>
</dbReference>
<gene>
    <name evidence="3" type="ORF">EV386_3618</name>
</gene>
<evidence type="ECO:0000313" key="4">
    <source>
        <dbReference type="Proteomes" id="UP000293852"/>
    </source>
</evidence>
<dbReference type="RefSeq" id="WP_130416639.1">
    <property type="nucleotide sequence ID" value="NZ_SGWX01000001.1"/>
</dbReference>
<protein>
    <submittedName>
        <fullName evidence="3">Putative NBD/HSP70 family sugar kinase</fullName>
    </submittedName>
</protein>
<dbReference type="EMBL" id="SGWX01000001">
    <property type="protein sequence ID" value="RZS63255.1"/>
    <property type="molecule type" value="Genomic_DNA"/>
</dbReference>
<dbReference type="InterPro" id="IPR036388">
    <property type="entry name" value="WH-like_DNA-bd_sf"/>
</dbReference>
<dbReference type="CDD" id="cd00090">
    <property type="entry name" value="HTH_ARSR"/>
    <property type="match status" value="1"/>
</dbReference>
<dbReference type="PANTHER" id="PTHR18964">
    <property type="entry name" value="ROK (REPRESSOR, ORF, KINASE) FAMILY"/>
    <property type="match status" value="1"/>
</dbReference>
<dbReference type="InterPro" id="IPR011991">
    <property type="entry name" value="ArsR-like_HTH"/>
</dbReference>
<accession>A0A4Q7M5I7</accession>
<reference evidence="3 4" key="1">
    <citation type="submission" date="2019-02" db="EMBL/GenBank/DDBJ databases">
        <title>Sequencing the genomes of 1000 actinobacteria strains.</title>
        <authorList>
            <person name="Klenk H.-P."/>
        </authorList>
    </citation>
    <scope>NUCLEOTIDE SEQUENCE [LARGE SCALE GENOMIC DNA]</scope>
    <source>
        <strain evidence="3 4">DSM 16932</strain>
    </source>
</reference>
<dbReference type="Proteomes" id="UP000293852">
    <property type="component" value="Unassembled WGS sequence"/>
</dbReference>
<comment type="similarity">
    <text evidence="1">Belongs to the ROK (NagC/XylR) family.</text>
</comment>
<dbReference type="GO" id="GO:0016301">
    <property type="term" value="F:kinase activity"/>
    <property type="evidence" value="ECO:0007669"/>
    <property type="project" value="UniProtKB-KW"/>
</dbReference>
<dbReference type="SMART" id="SM00419">
    <property type="entry name" value="HTH_CRP"/>
    <property type="match status" value="1"/>
</dbReference>
<keyword evidence="4" id="KW-1185">Reference proteome</keyword>
<name>A0A4Q7M5I7_9MICO</name>
<dbReference type="PANTHER" id="PTHR18964:SF173">
    <property type="entry name" value="GLUCOKINASE"/>
    <property type="match status" value="1"/>
</dbReference>
<feature type="domain" description="HTH crp-type" evidence="2">
    <location>
        <begin position="21"/>
        <end position="79"/>
    </location>
</feature>
<dbReference type="OrthoDB" id="3189808at2"/>
<evidence type="ECO:0000259" key="2">
    <source>
        <dbReference type="SMART" id="SM00419"/>
    </source>
</evidence>
<dbReference type="SUPFAM" id="SSF53067">
    <property type="entry name" value="Actin-like ATPase domain"/>
    <property type="match status" value="1"/>
</dbReference>